<sequence length="43" mass="4681">MLFAPTQINPSVKDGKRFSQKKNALCLEGFSLPLGGKVTKRCA</sequence>
<proteinExistence type="predicted"/>
<dbReference type="KEGG" id="tfo:BFO_3262"/>
<reference evidence="2" key="1">
    <citation type="submission" date="2011-12" db="EMBL/GenBank/DDBJ databases">
        <title>Complete sequence of Tannerella forsythia ATCC 43037.</title>
        <authorList>
            <person name="Dewhirst F."/>
            <person name="Tanner A."/>
            <person name="Izard J."/>
            <person name="Brinkac L."/>
            <person name="Durkin A.S."/>
            <person name="Hostetler J."/>
            <person name="Shetty J."/>
            <person name="Torralba M."/>
            <person name="Gill S."/>
            <person name="Nelson K."/>
        </authorList>
    </citation>
    <scope>NUCLEOTIDE SEQUENCE [LARGE SCALE GENOMIC DNA]</scope>
    <source>
        <strain evidence="2">ATCC 43037 / JCM 10827 / CCUG 33226 / KCTC 5666 / FDC 338</strain>
    </source>
</reference>
<keyword evidence="2" id="KW-1185">Reference proteome</keyword>
<dbReference type="AlphaFoldDB" id="G8UIR4"/>
<protein>
    <submittedName>
        <fullName evidence="1">Uncharacterized protein</fullName>
    </submittedName>
</protein>
<accession>G8UIR4</accession>
<organism evidence="1 2">
    <name type="scientific">Tannerella forsythia (strain ATCC 43037 / JCM 10827 / CCUG 21028 A / KCTC 5666 / FDC 338)</name>
    <name type="common">Bacteroides forsythus</name>
    <dbReference type="NCBI Taxonomy" id="203275"/>
    <lineage>
        <taxon>Bacteria</taxon>
        <taxon>Pseudomonadati</taxon>
        <taxon>Bacteroidota</taxon>
        <taxon>Bacteroidia</taxon>
        <taxon>Bacteroidales</taxon>
        <taxon>Tannerellaceae</taxon>
        <taxon>Tannerella</taxon>
    </lineage>
</organism>
<dbReference type="PATRIC" id="fig|203275.8.peg.2818"/>
<gene>
    <name evidence="1" type="ordered locus">BFO_3262</name>
</gene>
<dbReference type="Proteomes" id="UP000005436">
    <property type="component" value="Chromosome"/>
</dbReference>
<evidence type="ECO:0000313" key="1">
    <source>
        <dbReference type="EMBL" id="AEW20325.1"/>
    </source>
</evidence>
<dbReference type="EMBL" id="CP003191">
    <property type="protein sequence ID" value="AEW20325.1"/>
    <property type="molecule type" value="Genomic_DNA"/>
</dbReference>
<evidence type="ECO:0000313" key="2">
    <source>
        <dbReference type="Proteomes" id="UP000005436"/>
    </source>
</evidence>
<name>G8UIR4_TANFA</name>
<dbReference type="HOGENOM" id="CLU_3240732_0_0_10"/>